<evidence type="ECO:0000313" key="5">
    <source>
        <dbReference type="EMBL" id="MBQ0601478.1"/>
    </source>
</evidence>
<feature type="domain" description="N-acetyltransferase" evidence="3">
    <location>
        <begin position="2"/>
        <end position="159"/>
    </location>
</feature>
<dbReference type="InterPro" id="IPR050680">
    <property type="entry name" value="YpeA/RimI_acetyltransf"/>
</dbReference>
<evidence type="ECO:0000256" key="2">
    <source>
        <dbReference type="ARBA" id="ARBA00023315"/>
    </source>
</evidence>
<dbReference type="EMBL" id="DACXIC010000003">
    <property type="protein sequence ID" value="HAU4355513.1"/>
    <property type="molecule type" value="Genomic_DNA"/>
</dbReference>
<evidence type="ECO:0000313" key="7">
    <source>
        <dbReference type="Proteomes" id="UP000868497"/>
    </source>
</evidence>
<proteinExistence type="predicted"/>
<reference evidence="4" key="2">
    <citation type="submission" date="2019-09" db="EMBL/GenBank/DDBJ databases">
        <authorList>
            <consortium name="NCBI Pathogen Detection Project"/>
        </authorList>
    </citation>
    <scope>NUCLEOTIDE SEQUENCE</scope>
    <source>
        <strain evidence="4">AUSMDU00005748</strain>
    </source>
</reference>
<keyword evidence="6" id="KW-1185">Reference proteome</keyword>
<reference evidence="5 6" key="3">
    <citation type="submission" date="2021-03" db="EMBL/GenBank/DDBJ databases">
        <authorList>
            <person name="Stanton E."/>
        </authorList>
    </citation>
    <scope>NUCLEOTIDE SEQUENCE [LARGE SCALE GENOMIC DNA]</scope>
    <source>
        <strain evidence="5 6">2020EL-00037</strain>
    </source>
</reference>
<name>A0AAD3UGG4_KLEOX</name>
<dbReference type="GO" id="GO:0016747">
    <property type="term" value="F:acyltransferase activity, transferring groups other than amino-acyl groups"/>
    <property type="evidence" value="ECO:0007669"/>
    <property type="project" value="InterPro"/>
</dbReference>
<evidence type="ECO:0000313" key="6">
    <source>
        <dbReference type="Proteomes" id="UP000673434"/>
    </source>
</evidence>
<reference evidence="4" key="1">
    <citation type="journal article" date="2018" name="Genome Biol.">
        <title>SKESA: strategic k-mer extension for scrupulous assemblies.</title>
        <authorList>
            <person name="Souvorov A."/>
            <person name="Agarwala R."/>
            <person name="Lipman D.J."/>
        </authorList>
    </citation>
    <scope>NUCLEOTIDE SEQUENCE</scope>
    <source>
        <strain evidence="4">AUSMDU00005748</strain>
    </source>
</reference>
<evidence type="ECO:0000313" key="4">
    <source>
        <dbReference type="EMBL" id="HAU4355513.1"/>
    </source>
</evidence>
<dbReference type="SUPFAM" id="SSF55729">
    <property type="entry name" value="Acyl-CoA N-acyltransferases (Nat)"/>
    <property type="match status" value="1"/>
</dbReference>
<sequence length="159" mass="17946">MIVIRPMRDEEYAAYLNYFIADYAAEIATNYALSPEAALAQAQREIAEDLPDGVNTHGQALRCLFDEFDGTEKRVGYLWYKPDAEIRSAFICDFYIFPSLQGQGLGKQAMAAFEHELKNLGIRQIKLRVAGDNPRARRLYEVTGFRVTGINMSKNIAAD</sequence>
<dbReference type="Pfam" id="PF00583">
    <property type="entry name" value="Acetyltransf_1"/>
    <property type="match status" value="1"/>
</dbReference>
<dbReference type="CDD" id="cd04301">
    <property type="entry name" value="NAT_SF"/>
    <property type="match status" value="1"/>
</dbReference>
<comment type="caution">
    <text evidence="4">The sequence shown here is derived from an EMBL/GenBank/DDBJ whole genome shotgun (WGS) entry which is preliminary data.</text>
</comment>
<accession>A0AAD3UGG4</accession>
<dbReference type="EMBL" id="JAGKON010000017">
    <property type="protein sequence ID" value="MBQ0601478.1"/>
    <property type="molecule type" value="Genomic_DNA"/>
</dbReference>
<dbReference type="AlphaFoldDB" id="A0AAD3UGG4"/>
<protein>
    <submittedName>
        <fullName evidence="4">GNAT family N-acetyltransferase</fullName>
    </submittedName>
</protein>
<organism evidence="4 7">
    <name type="scientific">Klebsiella oxytoca</name>
    <dbReference type="NCBI Taxonomy" id="571"/>
    <lineage>
        <taxon>Bacteria</taxon>
        <taxon>Pseudomonadati</taxon>
        <taxon>Pseudomonadota</taxon>
        <taxon>Gammaproteobacteria</taxon>
        <taxon>Enterobacterales</taxon>
        <taxon>Enterobacteriaceae</taxon>
        <taxon>Klebsiella/Raoultella group</taxon>
        <taxon>Klebsiella</taxon>
    </lineage>
</organism>
<evidence type="ECO:0000256" key="1">
    <source>
        <dbReference type="ARBA" id="ARBA00022679"/>
    </source>
</evidence>
<dbReference type="InterPro" id="IPR016181">
    <property type="entry name" value="Acyl_CoA_acyltransferase"/>
</dbReference>
<gene>
    <name evidence="4" type="ORF">F6W21_04130</name>
    <name evidence="5" type="ORF">J7S78_16900</name>
</gene>
<dbReference type="PANTHER" id="PTHR43420">
    <property type="entry name" value="ACETYLTRANSFERASE"/>
    <property type="match status" value="1"/>
</dbReference>
<dbReference type="Gene3D" id="3.40.630.30">
    <property type="match status" value="1"/>
</dbReference>
<keyword evidence="2" id="KW-0012">Acyltransferase</keyword>
<evidence type="ECO:0000259" key="3">
    <source>
        <dbReference type="PROSITE" id="PS51186"/>
    </source>
</evidence>
<keyword evidence="1" id="KW-0808">Transferase</keyword>
<dbReference type="RefSeq" id="WP_004112911.1">
    <property type="nucleotide sequence ID" value="NZ_CABGTQ010000002.1"/>
</dbReference>
<dbReference type="Proteomes" id="UP000868497">
    <property type="component" value="Unassembled WGS sequence"/>
</dbReference>
<dbReference type="InterPro" id="IPR000182">
    <property type="entry name" value="GNAT_dom"/>
</dbReference>
<dbReference type="Proteomes" id="UP000673434">
    <property type="component" value="Unassembled WGS sequence"/>
</dbReference>
<dbReference type="PROSITE" id="PS51186">
    <property type="entry name" value="GNAT"/>
    <property type="match status" value="1"/>
</dbReference>